<dbReference type="InterPro" id="IPR010674">
    <property type="entry name" value="NOG1_Rossman_fold_dom"/>
</dbReference>
<keyword evidence="5" id="KW-1185">Reference proteome</keyword>
<gene>
    <name evidence="4" type="ORF">X943_001167</name>
</gene>
<feature type="domain" description="Nucleolar GTP-binding protein 1 Rossman-fold" evidence="3">
    <location>
        <begin position="503"/>
        <end position="554"/>
    </location>
</feature>
<reference evidence="4" key="2">
    <citation type="submission" date="2021-05" db="EMBL/GenBank/DDBJ databases">
        <authorList>
            <person name="Pain A."/>
        </authorList>
    </citation>
    <scope>NUCLEOTIDE SEQUENCE</scope>
    <source>
        <strain evidence="4">1802A</strain>
    </source>
</reference>
<feature type="compositionally biased region" description="Basic and acidic residues" evidence="1">
    <location>
        <begin position="1"/>
        <end position="15"/>
    </location>
</feature>
<organism evidence="4 5">
    <name type="scientific">Babesia divergens</name>
    <dbReference type="NCBI Taxonomy" id="32595"/>
    <lineage>
        <taxon>Eukaryota</taxon>
        <taxon>Sar</taxon>
        <taxon>Alveolata</taxon>
        <taxon>Apicomplexa</taxon>
        <taxon>Aconoidasida</taxon>
        <taxon>Piroplasmida</taxon>
        <taxon>Babesiidae</taxon>
        <taxon>Babesia</taxon>
    </lineage>
</organism>
<name>A0AAD9G9J2_BABDI</name>
<feature type="domain" description="G" evidence="2">
    <location>
        <begin position="391"/>
        <end position="419"/>
    </location>
</feature>
<dbReference type="Gene3D" id="3.40.50.300">
    <property type="entry name" value="P-loop containing nucleotide triphosphate hydrolases"/>
    <property type="match status" value="2"/>
</dbReference>
<feature type="region of interest" description="Disordered" evidence="1">
    <location>
        <begin position="1"/>
        <end position="102"/>
    </location>
</feature>
<feature type="compositionally biased region" description="Acidic residues" evidence="1">
    <location>
        <begin position="36"/>
        <end position="46"/>
    </location>
</feature>
<dbReference type="InterPro" id="IPR027417">
    <property type="entry name" value="P-loop_NTPase"/>
</dbReference>
<dbReference type="EMBL" id="JAHBMH010000063">
    <property type="protein sequence ID" value="KAK1934351.1"/>
    <property type="molecule type" value="Genomic_DNA"/>
</dbReference>
<evidence type="ECO:0000313" key="5">
    <source>
        <dbReference type="Proteomes" id="UP001195914"/>
    </source>
</evidence>
<comment type="caution">
    <text evidence="4">The sequence shown here is derived from an EMBL/GenBank/DDBJ whole genome shotgun (WGS) entry which is preliminary data.</text>
</comment>
<proteinExistence type="predicted"/>
<dbReference type="Proteomes" id="UP001195914">
    <property type="component" value="Unassembled WGS sequence"/>
</dbReference>
<dbReference type="SUPFAM" id="SSF52540">
    <property type="entry name" value="P-loop containing nucleoside triphosphate hydrolases"/>
    <property type="match status" value="1"/>
</dbReference>
<evidence type="ECO:0000313" key="4">
    <source>
        <dbReference type="EMBL" id="KAK1934351.1"/>
    </source>
</evidence>
<evidence type="ECO:0000259" key="3">
    <source>
        <dbReference type="Pfam" id="PF06858"/>
    </source>
</evidence>
<protein>
    <submittedName>
        <fullName evidence="4">Nucleolar GTP-binding protein 1 (NOG1) domain-containing protein</fullName>
    </submittedName>
</protein>
<dbReference type="Pfam" id="PF01926">
    <property type="entry name" value="MMR_HSR1"/>
    <property type="match status" value="1"/>
</dbReference>
<dbReference type="PANTHER" id="PTHR45759">
    <property type="entry name" value="NUCLEOLAR GTP-BINDING PROTEIN 1"/>
    <property type="match status" value="1"/>
</dbReference>
<dbReference type="GO" id="GO:0005525">
    <property type="term" value="F:GTP binding"/>
    <property type="evidence" value="ECO:0007669"/>
    <property type="project" value="InterPro"/>
</dbReference>
<evidence type="ECO:0000259" key="2">
    <source>
        <dbReference type="Pfam" id="PF01926"/>
    </source>
</evidence>
<accession>A0AAD9G9J2</accession>
<dbReference type="Pfam" id="PF06858">
    <property type="entry name" value="NOG1"/>
    <property type="match status" value="1"/>
</dbReference>
<evidence type="ECO:0000256" key="1">
    <source>
        <dbReference type="SAM" id="MobiDB-lite"/>
    </source>
</evidence>
<reference evidence="4" key="1">
    <citation type="journal article" date="2014" name="Nucleic Acids Res.">
        <title>The evolutionary dynamics of variant antigen genes in Babesia reveal a history of genomic innovation underlying host-parasite interaction.</title>
        <authorList>
            <person name="Jackson A.P."/>
            <person name="Otto T.D."/>
            <person name="Darby A."/>
            <person name="Ramaprasad A."/>
            <person name="Xia D."/>
            <person name="Echaide I.E."/>
            <person name="Farber M."/>
            <person name="Gahlot S."/>
            <person name="Gamble J."/>
            <person name="Gupta D."/>
            <person name="Gupta Y."/>
            <person name="Jackson L."/>
            <person name="Malandrin L."/>
            <person name="Malas T.B."/>
            <person name="Moussa E."/>
            <person name="Nair M."/>
            <person name="Reid A.J."/>
            <person name="Sanders M."/>
            <person name="Sharma J."/>
            <person name="Tracey A."/>
            <person name="Quail M.A."/>
            <person name="Weir W."/>
            <person name="Wastling J.M."/>
            <person name="Hall N."/>
            <person name="Willadsen P."/>
            <person name="Lingelbach K."/>
            <person name="Shiels B."/>
            <person name="Tait A."/>
            <person name="Berriman M."/>
            <person name="Allred D.R."/>
            <person name="Pain A."/>
        </authorList>
    </citation>
    <scope>NUCLEOTIDE SEQUENCE</scope>
    <source>
        <strain evidence="4">1802A</strain>
    </source>
</reference>
<dbReference type="AlphaFoldDB" id="A0AAD9G9J2"/>
<sequence>MTVEGYKAHNSRDSAVHGFKLAASDGHGNAGREQTDNEDTGEDSELEIQRFIEECGGWGSDDEDSVYSDSDVSMLRAGDQANDTESRYHSDSAYSEEDANPYDTGNILQEEVANGLPGQSADKDHAGHHRDAAGNEELSYTLPLDSDGEEETDQEVVPFRINAPQDNTVNLLSKRLYVRKLFRRIPQISDTTSILVRSKAHVKGKVGCRAELAMGNSNKIKTTDTFEEPVYDGKPLYAGVYNGLSPLKHTKKRVFREIKVKIDWYAHSITHQIKNVVTFYQQLLKYIHPFQYQMLMTAIYEQYHIHRIKLPFKDLLDELNELKNVIITRAKNFNSKIFCVQKCRRAFSMAKAFIFEIDELYKGAEPYFDIYRKFATYFRKLPIINNNKPIIAIIGYTNVGKSSLFQKLCEEPMPIVKSIQVEEEKDTPFGLISDVLGLKWQENTIPAVKKSHAEVKIADYKFTTRSINLANVQYKVNNVVDEGQLLDTPGLLWRDKPKTNPYEKLTYATLKDLPAGVIFCFDLSDRSTLDDQLKLYRMLEKRFPHRPWINVISKGEDKQQLSHEGIKVVPHENLLENVYSMFATLDDIIKMQNPAQEE</sequence>
<dbReference type="InterPro" id="IPR006073">
    <property type="entry name" value="GTP-bd"/>
</dbReference>